<gene>
    <name evidence="2" type="ORF">SAMN04488061_0776</name>
</gene>
<name>A0A1H0I8U4_9HYPH</name>
<sequence length="71" mass="7701">MARARRGVHLPQTQRIRSSRAVLLSMIPPLLNSCSGSLTFTGLLTNVKQDVCSNGFQPDSNANSLCRRGNS</sequence>
<evidence type="ECO:0000313" key="3">
    <source>
        <dbReference type="Proteomes" id="UP000198795"/>
    </source>
</evidence>
<protein>
    <submittedName>
        <fullName evidence="2">Uncharacterized protein</fullName>
    </submittedName>
</protein>
<evidence type="ECO:0000313" key="2">
    <source>
        <dbReference type="EMBL" id="SDO27827.1"/>
    </source>
</evidence>
<proteinExistence type="predicted"/>
<reference evidence="2 3" key="1">
    <citation type="submission" date="2016-10" db="EMBL/GenBank/DDBJ databases">
        <authorList>
            <person name="Varghese N."/>
            <person name="Submissions S."/>
        </authorList>
    </citation>
    <scope>NUCLEOTIDE SEQUENCE [LARGE SCALE GENOMIC DNA]</scope>
    <source>
        <strain evidence="2 3">CGMCC 1.6497</strain>
    </source>
</reference>
<feature type="transmembrane region" description="Helical" evidence="1">
    <location>
        <begin position="21"/>
        <end position="44"/>
    </location>
</feature>
<dbReference type="EMBL" id="FNJC01000001">
    <property type="protein sequence ID" value="SDO27827.1"/>
    <property type="molecule type" value="Genomic_DNA"/>
</dbReference>
<keyword evidence="1" id="KW-0812">Transmembrane</keyword>
<dbReference type="Proteomes" id="UP000198795">
    <property type="component" value="Unassembled WGS sequence"/>
</dbReference>
<keyword evidence="1" id="KW-0472">Membrane</keyword>
<accession>A0A1H0I8U4</accession>
<keyword evidence="1" id="KW-1133">Transmembrane helix</keyword>
<comment type="caution">
    <text evidence="2">The sequence shown here is derived from an EMBL/GenBank/DDBJ whole genome shotgun (WGS) entry which is preliminary data.</text>
</comment>
<evidence type="ECO:0000256" key="1">
    <source>
        <dbReference type="SAM" id="Phobius"/>
    </source>
</evidence>
<organism evidence="2 3">
    <name type="scientific">Filomicrobium insigne</name>
    <dbReference type="NCBI Taxonomy" id="418854"/>
    <lineage>
        <taxon>Bacteria</taxon>
        <taxon>Pseudomonadati</taxon>
        <taxon>Pseudomonadota</taxon>
        <taxon>Alphaproteobacteria</taxon>
        <taxon>Hyphomicrobiales</taxon>
        <taxon>Hyphomicrobiaceae</taxon>
        <taxon>Filomicrobium</taxon>
    </lineage>
</organism>
<keyword evidence="3" id="KW-1185">Reference proteome</keyword>